<comment type="subunit">
    <text evidence="2">Monomer.</text>
</comment>
<proteinExistence type="predicted"/>
<evidence type="ECO:0000313" key="8">
    <source>
        <dbReference type="EMBL" id="ANE49673.1"/>
    </source>
</evidence>
<reference evidence="9" key="1">
    <citation type="submission" date="2015-01" db="EMBL/GenBank/DDBJ databases">
        <title>Flavisolibacter sp./LCS9/ whole genome sequencing.</title>
        <authorList>
            <person name="Kim M.K."/>
            <person name="Srinivasan S."/>
            <person name="Lee J.-J."/>
        </authorList>
    </citation>
    <scope>NUCLEOTIDE SEQUENCE [LARGE SCALE GENOMIC DNA]</scope>
    <source>
        <strain evidence="9">LCS9</strain>
    </source>
</reference>
<evidence type="ECO:0000256" key="2">
    <source>
        <dbReference type="ARBA" id="ARBA00011245"/>
    </source>
</evidence>
<protein>
    <recommendedName>
        <fullName evidence="10">Glycosyl hydrolase family 92</fullName>
    </recommendedName>
</protein>
<evidence type="ECO:0000313" key="9">
    <source>
        <dbReference type="Proteomes" id="UP000077177"/>
    </source>
</evidence>
<dbReference type="GO" id="GO:0000224">
    <property type="term" value="F:peptide-N4-(N-acetyl-beta-glucosaminyl)asparagine amidase activity"/>
    <property type="evidence" value="ECO:0007669"/>
    <property type="project" value="TreeGrafter"/>
</dbReference>
<dbReference type="NCBIfam" id="TIGR01180">
    <property type="entry name" value="aman2_put"/>
    <property type="match status" value="1"/>
</dbReference>
<dbReference type="FunFam" id="3.30.2080.10:FF:000001">
    <property type="entry name" value="Alpha-1,2-mannosidase subfamily"/>
    <property type="match status" value="1"/>
</dbReference>
<dbReference type="InterPro" id="IPR041371">
    <property type="entry name" value="GH92_N"/>
</dbReference>
<dbReference type="STRING" id="1492898.SY85_03315"/>
<dbReference type="AlphaFoldDB" id="A0A172TSD1"/>
<reference evidence="8 9" key="2">
    <citation type="journal article" date="2016" name="Int. J. Syst. Evol. Microbiol.">
        <title>Flavisolibacter tropicus sp. nov., isolated from tropical soil.</title>
        <authorList>
            <person name="Lee J.J."/>
            <person name="Kang M.S."/>
            <person name="Kim G.S."/>
            <person name="Lee C.S."/>
            <person name="Lim S."/>
            <person name="Lee J."/>
            <person name="Roh S.H."/>
            <person name="Kang H."/>
            <person name="Ha J.M."/>
            <person name="Bae S."/>
            <person name="Jung H.Y."/>
            <person name="Kim M.K."/>
        </authorList>
    </citation>
    <scope>NUCLEOTIDE SEQUENCE [LARGE SCALE GENOMIC DNA]</scope>
    <source>
        <strain evidence="8 9">LCS9</strain>
    </source>
</reference>
<dbReference type="Pfam" id="PF17678">
    <property type="entry name" value="Glyco_hydro_92N"/>
    <property type="match status" value="1"/>
</dbReference>
<evidence type="ECO:0000256" key="1">
    <source>
        <dbReference type="ARBA" id="ARBA00001913"/>
    </source>
</evidence>
<dbReference type="SUPFAM" id="SSF48208">
    <property type="entry name" value="Six-hairpin glycosidases"/>
    <property type="match status" value="1"/>
</dbReference>
<dbReference type="OrthoDB" id="9762711at2"/>
<feature type="chain" id="PRO_5008001071" description="Glycosyl hydrolase family 92" evidence="4">
    <location>
        <begin position="20"/>
        <end position="973"/>
    </location>
</feature>
<dbReference type="GO" id="GO:0030246">
    <property type="term" value="F:carbohydrate binding"/>
    <property type="evidence" value="ECO:0007669"/>
    <property type="project" value="InterPro"/>
</dbReference>
<dbReference type="InterPro" id="IPR005887">
    <property type="entry name" value="GH92_a_mannosidase_put"/>
</dbReference>
<dbReference type="InterPro" id="IPR008979">
    <property type="entry name" value="Galactose-bd-like_sf"/>
</dbReference>
<feature type="domain" description="F5/8 type C" evidence="5">
    <location>
        <begin position="834"/>
        <end position="957"/>
    </location>
</feature>
<dbReference type="RefSeq" id="WP_066401801.1">
    <property type="nucleotide sequence ID" value="NZ_CP011390.1"/>
</dbReference>
<dbReference type="Pfam" id="PF00754">
    <property type="entry name" value="F5_F8_type_C"/>
    <property type="match status" value="1"/>
</dbReference>
<feature type="signal peptide" evidence="4">
    <location>
        <begin position="1"/>
        <end position="19"/>
    </location>
</feature>
<dbReference type="KEGG" id="fla:SY85_03315"/>
<dbReference type="Gene3D" id="1.20.1050.60">
    <property type="entry name" value="alpha-1,2-mannosidase"/>
    <property type="match status" value="1"/>
</dbReference>
<dbReference type="SUPFAM" id="SSF49785">
    <property type="entry name" value="Galactose-binding domain-like"/>
    <property type="match status" value="1"/>
</dbReference>
<feature type="domain" description="Glycosyl hydrolase family 92 N-terminal" evidence="7">
    <location>
        <begin position="26"/>
        <end position="252"/>
    </location>
</feature>
<dbReference type="EMBL" id="CP011390">
    <property type="protein sequence ID" value="ANE49673.1"/>
    <property type="molecule type" value="Genomic_DNA"/>
</dbReference>
<name>A0A172TSD1_9BACT</name>
<evidence type="ECO:0000259" key="5">
    <source>
        <dbReference type="Pfam" id="PF00754"/>
    </source>
</evidence>
<dbReference type="Pfam" id="PF07971">
    <property type="entry name" value="Glyco_hydro_92"/>
    <property type="match status" value="1"/>
</dbReference>
<dbReference type="Gene3D" id="2.60.120.260">
    <property type="entry name" value="Galactose-binding domain-like"/>
    <property type="match status" value="1"/>
</dbReference>
<dbReference type="GO" id="GO:0005975">
    <property type="term" value="P:carbohydrate metabolic process"/>
    <property type="evidence" value="ECO:0007669"/>
    <property type="project" value="InterPro"/>
</dbReference>
<dbReference type="PANTHER" id="PTHR12143:SF39">
    <property type="entry name" value="SECRETED PROTEIN"/>
    <property type="match status" value="1"/>
</dbReference>
<dbReference type="InterPro" id="IPR014718">
    <property type="entry name" value="GH-type_carb-bd"/>
</dbReference>
<dbReference type="Gene3D" id="2.70.98.10">
    <property type="match status" value="1"/>
</dbReference>
<keyword evidence="9" id="KW-1185">Reference proteome</keyword>
<dbReference type="GO" id="GO:0006516">
    <property type="term" value="P:glycoprotein catabolic process"/>
    <property type="evidence" value="ECO:0007669"/>
    <property type="project" value="TreeGrafter"/>
</dbReference>
<dbReference type="PANTHER" id="PTHR12143">
    <property type="entry name" value="PEPTIDE N-GLYCANASE PNGASE -RELATED"/>
    <property type="match status" value="1"/>
</dbReference>
<dbReference type="InterPro" id="IPR000421">
    <property type="entry name" value="FA58C"/>
</dbReference>
<comment type="cofactor">
    <cofactor evidence="1">
        <name>Ca(2+)</name>
        <dbReference type="ChEBI" id="CHEBI:29108"/>
    </cofactor>
</comment>
<dbReference type="PATRIC" id="fig|1492898.3.peg.723"/>
<organism evidence="8 9">
    <name type="scientific">Flavisolibacter tropicus</name>
    <dbReference type="NCBI Taxonomy" id="1492898"/>
    <lineage>
        <taxon>Bacteria</taxon>
        <taxon>Pseudomonadati</taxon>
        <taxon>Bacteroidota</taxon>
        <taxon>Chitinophagia</taxon>
        <taxon>Chitinophagales</taxon>
        <taxon>Chitinophagaceae</taxon>
        <taxon>Flavisolibacter</taxon>
    </lineage>
</organism>
<evidence type="ECO:0000259" key="6">
    <source>
        <dbReference type="Pfam" id="PF07971"/>
    </source>
</evidence>
<evidence type="ECO:0008006" key="10">
    <source>
        <dbReference type="Google" id="ProtNLM"/>
    </source>
</evidence>
<dbReference type="GO" id="GO:0005829">
    <property type="term" value="C:cytosol"/>
    <property type="evidence" value="ECO:0007669"/>
    <property type="project" value="TreeGrafter"/>
</dbReference>
<evidence type="ECO:0000259" key="7">
    <source>
        <dbReference type="Pfam" id="PF17678"/>
    </source>
</evidence>
<gene>
    <name evidence="8" type="ORF">SY85_03315</name>
</gene>
<dbReference type="Gene3D" id="3.30.2080.10">
    <property type="entry name" value="GH92 mannosidase domain"/>
    <property type="match status" value="1"/>
</dbReference>
<dbReference type="InterPro" id="IPR008928">
    <property type="entry name" value="6-hairpin_glycosidase_sf"/>
</dbReference>
<evidence type="ECO:0000256" key="4">
    <source>
        <dbReference type="SAM" id="SignalP"/>
    </source>
</evidence>
<accession>A0A172TSD1</accession>
<dbReference type="InterPro" id="IPR012939">
    <property type="entry name" value="Glyco_hydro_92"/>
</dbReference>
<dbReference type="Gene3D" id="1.20.1610.10">
    <property type="entry name" value="alpha-1,2-mannosidases domains"/>
    <property type="match status" value="1"/>
</dbReference>
<dbReference type="InterPro" id="IPR050883">
    <property type="entry name" value="PNGase"/>
</dbReference>
<sequence length="973" mass="110129">MNKLSLSLLFSLSVLTSQAQTDYTNLVNPFIGTGGHGHTYPGASMPFGMMQLSPDTRMADWDGSSGYHYSDSVIYGFSHTHLSGVGIPDYCDVLMMPFSGEVKWNNKEYRSSFSHKNEKASPGYYEVLLDKDNIKAKLTTSYRSGMHEYQFAPNTNDGAVLIDLKHRDQVLESYIEKVSPYELRGLRRSKSWASNQILYFYIRFEQPIQEFAVMGDDGKVVNTAIAQGNNVKAFVRFNTTSNKVVKAKVGISGVSTDGAKLNLDTEITDWNFDKIRQTAKDAWNKELNKIEVKGGTKDQQTIFYSALYHTFLAPNIYQDVDGQYRGTDLKVHKANGFTNYSVFSLWDTYRGYNPLMTIINQKRVTDWINTFLAQYQNGGMLPVWELSGNETFCMIGYHSVPVIVDAYQKGIRGFNTQLALQAMRSYAESDRFGLANYRENGFLSNEKDHESVSKTLEYAYDDWCIAQFAKMLGNDSVYQTYSQRAQYYKNVFDPQTRHMRGKVAGLWYSPFDAREVNNFYTEGNSWQYSFAAPQDIQTLIQLYGGKQAFGKKLNELFTTASKLTGREQADVTGLIGQYAHGNEPSHHMAYLFNYAGMPWRTQELIHQINTEFYKNSPDGLIGNEDCGQMSAWFVLSSMGFYPVCPGSGNYDLGSPLFDEVKINLEDGKSFIINAKNNSSKAKYIVATSLNGKPFTANYISHTDVMKGGQLDFTMSSQPQKSRGISDKDVPVSKITTEPIVAVPYFDMITNKFTKNLQVKLKTYEPNTDIYYMWIQPNIRSRFVKYTKPFPISQSGELHIYAERNGVKSREVVQPFYHVPGDKSITVLSKVHPMYTGGGPEALIDGIEGTTNWKTGAWQSYFNTDFEAIVDQKKVKPVSYVGVHVLQDISPWIMYPKEVIFYGSDDGKTYKEIARATNKVDQQLETIQVQELGAEVNTKARYIKVKAISGGKLPSWHESASEPSHLFIDEVIVR</sequence>
<keyword evidence="3" id="KW-0106">Calcium</keyword>
<dbReference type="Proteomes" id="UP000077177">
    <property type="component" value="Chromosome"/>
</dbReference>
<evidence type="ECO:0000256" key="3">
    <source>
        <dbReference type="ARBA" id="ARBA00022837"/>
    </source>
</evidence>
<keyword evidence="4" id="KW-0732">Signal</keyword>
<feature type="domain" description="Glycosyl hydrolase family 92" evidence="6">
    <location>
        <begin position="258"/>
        <end position="715"/>
    </location>
</feature>